<dbReference type="Proteomes" id="UP000663879">
    <property type="component" value="Unassembled WGS sequence"/>
</dbReference>
<name>A0A814N6A7_9BILA</name>
<organism evidence="1 2">
    <name type="scientific">Brachionus calyciflorus</name>
    <dbReference type="NCBI Taxonomy" id="104777"/>
    <lineage>
        <taxon>Eukaryota</taxon>
        <taxon>Metazoa</taxon>
        <taxon>Spiralia</taxon>
        <taxon>Gnathifera</taxon>
        <taxon>Rotifera</taxon>
        <taxon>Eurotatoria</taxon>
        <taxon>Monogononta</taxon>
        <taxon>Pseudotrocha</taxon>
        <taxon>Ploima</taxon>
        <taxon>Brachionidae</taxon>
        <taxon>Brachionus</taxon>
    </lineage>
</organism>
<proteinExistence type="predicted"/>
<dbReference type="EMBL" id="CAJNOC010006958">
    <property type="protein sequence ID" value="CAF1089173.1"/>
    <property type="molecule type" value="Genomic_DNA"/>
</dbReference>
<sequence>NNEIERLNSKILELDVANGLMKRGIEKFDEKELYYREKILEHGPELNEKEKKIILLEEENVKTNNNFEDIIPSKRINSNCQFIKDLFEKLNGYKYIGIFKSNGNANGRPLFQGPNGGIFYVSENLSRQYISNFFY</sequence>
<evidence type="ECO:0000313" key="2">
    <source>
        <dbReference type="Proteomes" id="UP000663879"/>
    </source>
</evidence>
<comment type="caution">
    <text evidence="1">The sequence shown here is derived from an EMBL/GenBank/DDBJ whole genome shotgun (WGS) entry which is preliminary data.</text>
</comment>
<accession>A0A814N6A7</accession>
<keyword evidence="2" id="KW-1185">Reference proteome</keyword>
<dbReference type="AlphaFoldDB" id="A0A814N6A7"/>
<feature type="non-terminal residue" evidence="1">
    <location>
        <position position="1"/>
    </location>
</feature>
<evidence type="ECO:0000313" key="1">
    <source>
        <dbReference type="EMBL" id="CAF1089173.1"/>
    </source>
</evidence>
<reference evidence="1" key="1">
    <citation type="submission" date="2021-02" db="EMBL/GenBank/DDBJ databases">
        <authorList>
            <person name="Nowell W R."/>
        </authorList>
    </citation>
    <scope>NUCLEOTIDE SEQUENCE</scope>
    <source>
        <strain evidence="1">Ploen Becks lab</strain>
    </source>
</reference>
<protein>
    <submittedName>
        <fullName evidence="1">Uncharacterized protein</fullName>
    </submittedName>
</protein>
<gene>
    <name evidence="1" type="ORF">OXX778_LOCUS20581</name>
</gene>